<name>A0ABV8GNJ3_9ACTN</name>
<dbReference type="PANTHER" id="PTHR44846:SF17">
    <property type="entry name" value="GNTR-FAMILY TRANSCRIPTIONAL REGULATOR"/>
    <property type="match status" value="1"/>
</dbReference>
<dbReference type="SUPFAM" id="SSF64288">
    <property type="entry name" value="Chorismate lyase-like"/>
    <property type="match status" value="1"/>
</dbReference>
<dbReference type="CDD" id="cd07377">
    <property type="entry name" value="WHTH_GntR"/>
    <property type="match status" value="1"/>
</dbReference>
<dbReference type="SUPFAM" id="SSF46785">
    <property type="entry name" value="Winged helix' DNA-binding domain"/>
    <property type="match status" value="1"/>
</dbReference>
<dbReference type="InterPro" id="IPR050679">
    <property type="entry name" value="Bact_HTH_transcr_reg"/>
</dbReference>
<evidence type="ECO:0000259" key="4">
    <source>
        <dbReference type="PROSITE" id="PS50949"/>
    </source>
</evidence>
<dbReference type="Pfam" id="PF00392">
    <property type="entry name" value="GntR"/>
    <property type="match status" value="1"/>
</dbReference>
<evidence type="ECO:0000256" key="1">
    <source>
        <dbReference type="ARBA" id="ARBA00023015"/>
    </source>
</evidence>
<dbReference type="PROSITE" id="PS50949">
    <property type="entry name" value="HTH_GNTR"/>
    <property type="match status" value="1"/>
</dbReference>
<dbReference type="InterPro" id="IPR036390">
    <property type="entry name" value="WH_DNA-bd_sf"/>
</dbReference>
<dbReference type="PRINTS" id="PR00035">
    <property type="entry name" value="HTHGNTR"/>
</dbReference>
<evidence type="ECO:0000313" key="5">
    <source>
        <dbReference type="EMBL" id="MFC4014595.1"/>
    </source>
</evidence>
<accession>A0ABV8GNJ3</accession>
<keyword evidence="3" id="KW-0804">Transcription</keyword>
<dbReference type="Gene3D" id="1.10.10.10">
    <property type="entry name" value="Winged helix-like DNA-binding domain superfamily/Winged helix DNA-binding domain"/>
    <property type="match status" value="1"/>
</dbReference>
<comment type="caution">
    <text evidence="5">The sequence shown here is derived from an EMBL/GenBank/DDBJ whole genome shotgun (WGS) entry which is preliminary data.</text>
</comment>
<keyword evidence="1" id="KW-0805">Transcription regulation</keyword>
<dbReference type="InterPro" id="IPR036388">
    <property type="entry name" value="WH-like_DNA-bd_sf"/>
</dbReference>
<proteinExistence type="predicted"/>
<dbReference type="Gene3D" id="3.40.1410.10">
    <property type="entry name" value="Chorismate lyase-like"/>
    <property type="match status" value="1"/>
</dbReference>
<dbReference type="InterPro" id="IPR028978">
    <property type="entry name" value="Chorismate_lyase_/UTRA_dom_sf"/>
</dbReference>
<organism evidence="5 6">
    <name type="scientific">Nonomuraea purpurea</name>
    <dbReference type="NCBI Taxonomy" id="1849276"/>
    <lineage>
        <taxon>Bacteria</taxon>
        <taxon>Bacillati</taxon>
        <taxon>Actinomycetota</taxon>
        <taxon>Actinomycetes</taxon>
        <taxon>Streptosporangiales</taxon>
        <taxon>Streptosporangiaceae</taxon>
        <taxon>Nonomuraea</taxon>
    </lineage>
</organism>
<dbReference type="SMART" id="SM00345">
    <property type="entry name" value="HTH_GNTR"/>
    <property type="match status" value="1"/>
</dbReference>
<evidence type="ECO:0000256" key="3">
    <source>
        <dbReference type="ARBA" id="ARBA00023163"/>
    </source>
</evidence>
<dbReference type="RefSeq" id="WP_379534430.1">
    <property type="nucleotide sequence ID" value="NZ_JBHSBI010000036.1"/>
</dbReference>
<evidence type="ECO:0000256" key="2">
    <source>
        <dbReference type="ARBA" id="ARBA00023125"/>
    </source>
</evidence>
<dbReference type="Proteomes" id="UP001595851">
    <property type="component" value="Unassembled WGS sequence"/>
</dbReference>
<dbReference type="EMBL" id="JBHSBI010000036">
    <property type="protein sequence ID" value="MFC4014595.1"/>
    <property type="molecule type" value="Genomic_DNA"/>
</dbReference>
<dbReference type="PANTHER" id="PTHR44846">
    <property type="entry name" value="MANNOSYL-D-GLYCERATE TRANSPORT/METABOLISM SYSTEM REPRESSOR MNGR-RELATED"/>
    <property type="match status" value="1"/>
</dbReference>
<feature type="domain" description="HTH gntR-type" evidence="4">
    <location>
        <begin position="4"/>
        <end position="72"/>
    </location>
</feature>
<evidence type="ECO:0000313" key="6">
    <source>
        <dbReference type="Proteomes" id="UP001595851"/>
    </source>
</evidence>
<sequence length="227" mass="25264">MAAGHPFEEIAKDLRSRILRHELKPGDLLPSENALRERYGVSRVTVQRAMEDLVAEGLAVAIPKKGVFVRGYDRTVRAVELDTINREFGATVEVAVVETPPVLEDPDAEPGVFRRRVVGDSIRDTYWARTVTREIPALTSPAPLERADLLLLMEAGMTPIRGTANVVARMPTHDESTLLDLVRGTPVLEHVVWLSVDRRLVGMRVEVYPGDRTSLQYDLAPLQKPEA</sequence>
<protein>
    <submittedName>
        <fullName evidence="5">GntR family transcriptional regulator</fullName>
    </submittedName>
</protein>
<dbReference type="InterPro" id="IPR000524">
    <property type="entry name" value="Tscrpt_reg_HTH_GntR"/>
</dbReference>
<reference evidence="6" key="1">
    <citation type="journal article" date="2019" name="Int. J. Syst. Evol. Microbiol.">
        <title>The Global Catalogue of Microorganisms (GCM) 10K type strain sequencing project: providing services to taxonomists for standard genome sequencing and annotation.</title>
        <authorList>
            <consortium name="The Broad Institute Genomics Platform"/>
            <consortium name="The Broad Institute Genome Sequencing Center for Infectious Disease"/>
            <person name="Wu L."/>
            <person name="Ma J."/>
        </authorList>
    </citation>
    <scope>NUCLEOTIDE SEQUENCE [LARGE SCALE GENOMIC DNA]</scope>
    <source>
        <strain evidence="6">TBRC 1276</strain>
    </source>
</reference>
<gene>
    <name evidence="5" type="ORF">ACFOY2_45745</name>
</gene>
<keyword evidence="6" id="KW-1185">Reference proteome</keyword>
<keyword evidence="2" id="KW-0238">DNA-binding</keyword>